<dbReference type="PANTHER" id="PTHR48025:SF1">
    <property type="entry name" value="RRM DOMAIN-CONTAINING PROTEIN"/>
    <property type="match status" value="1"/>
</dbReference>
<accession>A0ABQ9YGC4</accession>
<organism evidence="5 6">
    <name type="scientific">Blattamonas nauphoetae</name>
    <dbReference type="NCBI Taxonomy" id="2049346"/>
    <lineage>
        <taxon>Eukaryota</taxon>
        <taxon>Metamonada</taxon>
        <taxon>Preaxostyla</taxon>
        <taxon>Oxymonadida</taxon>
        <taxon>Blattamonas</taxon>
    </lineage>
</organism>
<keyword evidence="6" id="KW-1185">Reference proteome</keyword>
<feature type="compositionally biased region" description="Basic and acidic residues" evidence="3">
    <location>
        <begin position="118"/>
        <end position="129"/>
    </location>
</feature>
<reference evidence="5 6" key="1">
    <citation type="journal article" date="2022" name="bioRxiv">
        <title>Genomics of Preaxostyla Flagellates Illuminates Evolutionary Transitions and the Path Towards Mitochondrial Loss.</title>
        <authorList>
            <person name="Novak L.V.F."/>
            <person name="Treitli S.C."/>
            <person name="Pyrih J."/>
            <person name="Halakuc P."/>
            <person name="Pipaliya S.V."/>
            <person name="Vacek V."/>
            <person name="Brzon O."/>
            <person name="Soukal P."/>
            <person name="Eme L."/>
            <person name="Dacks J.B."/>
            <person name="Karnkowska A."/>
            <person name="Elias M."/>
            <person name="Hampl V."/>
        </authorList>
    </citation>
    <scope>NUCLEOTIDE SEQUENCE [LARGE SCALE GENOMIC DNA]</scope>
    <source>
        <strain evidence="5">NAU3</strain>
        <tissue evidence="5">Gut</tissue>
    </source>
</reference>
<dbReference type="InterPro" id="IPR000504">
    <property type="entry name" value="RRM_dom"/>
</dbReference>
<feature type="domain" description="RRM" evidence="4">
    <location>
        <begin position="5"/>
        <end position="80"/>
    </location>
</feature>
<evidence type="ECO:0000256" key="2">
    <source>
        <dbReference type="PROSITE-ProRule" id="PRU00176"/>
    </source>
</evidence>
<dbReference type="PROSITE" id="PS50102">
    <property type="entry name" value="RRM"/>
    <property type="match status" value="1"/>
</dbReference>
<dbReference type="SMART" id="SM00360">
    <property type="entry name" value="RRM"/>
    <property type="match status" value="2"/>
</dbReference>
<dbReference type="Proteomes" id="UP001281761">
    <property type="component" value="Unassembled WGS sequence"/>
</dbReference>
<evidence type="ECO:0000256" key="3">
    <source>
        <dbReference type="SAM" id="MobiDB-lite"/>
    </source>
</evidence>
<protein>
    <recommendedName>
        <fullName evidence="4">RRM domain-containing protein</fullName>
    </recommendedName>
</protein>
<dbReference type="InterPro" id="IPR012677">
    <property type="entry name" value="Nucleotide-bd_a/b_plait_sf"/>
</dbReference>
<sequence>MTENTKIFVSKFPQTVTLDTLQTLFASCGTIVATKEKFLRKQLHHVIFTFQSAAEAQSAVEKFNSHDMDGSSLRVEFVQDKPKESKKTTPEKVTTKKGFVVEYQPDGTGTVQKGKRKANTEPKTKETKREKKQKQRGPLSNTRLHLRPIPKTLHTQELADLLKEHKVKEVFIPASRFEWNVNLGYCFVEFEDEAECAKFLEKGTFDIQGTLAKLEKSEIIERKPGGVSF</sequence>
<gene>
    <name evidence="5" type="ORF">BLNAU_2247</name>
</gene>
<dbReference type="SUPFAM" id="SSF54928">
    <property type="entry name" value="RNA-binding domain, RBD"/>
    <property type="match status" value="2"/>
</dbReference>
<comment type="caution">
    <text evidence="5">The sequence shown here is derived from an EMBL/GenBank/DDBJ whole genome shotgun (WGS) entry which is preliminary data.</text>
</comment>
<feature type="region of interest" description="Disordered" evidence="3">
    <location>
        <begin position="104"/>
        <end position="142"/>
    </location>
</feature>
<evidence type="ECO:0000256" key="1">
    <source>
        <dbReference type="ARBA" id="ARBA00022884"/>
    </source>
</evidence>
<keyword evidence="1 2" id="KW-0694">RNA-binding</keyword>
<dbReference type="Gene3D" id="3.30.70.330">
    <property type="match status" value="2"/>
</dbReference>
<dbReference type="InterPro" id="IPR035979">
    <property type="entry name" value="RBD_domain_sf"/>
</dbReference>
<name>A0ABQ9YGC4_9EUKA</name>
<dbReference type="EMBL" id="JARBJD010000009">
    <property type="protein sequence ID" value="KAK2962812.1"/>
    <property type="molecule type" value="Genomic_DNA"/>
</dbReference>
<dbReference type="Pfam" id="PF00076">
    <property type="entry name" value="RRM_1"/>
    <property type="match status" value="1"/>
</dbReference>
<dbReference type="PANTHER" id="PTHR48025">
    <property type="entry name" value="OS02G0815200 PROTEIN"/>
    <property type="match status" value="1"/>
</dbReference>
<evidence type="ECO:0000313" key="5">
    <source>
        <dbReference type="EMBL" id="KAK2962812.1"/>
    </source>
</evidence>
<evidence type="ECO:0000313" key="6">
    <source>
        <dbReference type="Proteomes" id="UP001281761"/>
    </source>
</evidence>
<dbReference type="CDD" id="cd00590">
    <property type="entry name" value="RRM_SF"/>
    <property type="match status" value="1"/>
</dbReference>
<evidence type="ECO:0000259" key="4">
    <source>
        <dbReference type="PROSITE" id="PS50102"/>
    </source>
</evidence>
<dbReference type="InterPro" id="IPR050502">
    <property type="entry name" value="Euk_RNA-bind_prot"/>
</dbReference>
<proteinExistence type="predicted"/>